<dbReference type="EMBL" id="NNRJ01000010">
    <property type="protein sequence ID" value="OYR21734.1"/>
    <property type="molecule type" value="Genomic_DNA"/>
</dbReference>
<accession>A0A256G3Q6</accession>
<evidence type="ECO:0000313" key="1">
    <source>
        <dbReference type="EMBL" id="OYR21734.1"/>
    </source>
</evidence>
<dbReference type="Proteomes" id="UP000215590">
    <property type="component" value="Unassembled WGS sequence"/>
</dbReference>
<organism evidence="1 2">
    <name type="scientific">Brucella thiophenivorans</name>
    <dbReference type="NCBI Taxonomy" id="571255"/>
    <lineage>
        <taxon>Bacteria</taxon>
        <taxon>Pseudomonadati</taxon>
        <taxon>Pseudomonadota</taxon>
        <taxon>Alphaproteobacteria</taxon>
        <taxon>Hyphomicrobiales</taxon>
        <taxon>Brucellaceae</taxon>
        <taxon>Brucella/Ochrobactrum group</taxon>
        <taxon>Brucella</taxon>
    </lineage>
</organism>
<protein>
    <submittedName>
        <fullName evidence="1">Uncharacterized protein</fullName>
    </submittedName>
</protein>
<gene>
    <name evidence="1" type="ORF">CEV31_0573</name>
</gene>
<name>A0A256G3Q6_9HYPH</name>
<reference evidence="1 2" key="1">
    <citation type="submission" date="2017-07" db="EMBL/GenBank/DDBJ databases">
        <title>Phylogenetic study on the rhizospheric bacterium Ochrobactrum sp. A44.</title>
        <authorList>
            <person name="Krzyzanowska D.M."/>
            <person name="Ossowicki A."/>
            <person name="Rajewska M."/>
            <person name="Maciag T."/>
            <person name="Kaczynski Z."/>
            <person name="Czerwicka M."/>
            <person name="Jafra S."/>
        </authorList>
    </citation>
    <scope>NUCLEOTIDE SEQUENCE [LARGE SCALE GENOMIC DNA]</scope>
    <source>
        <strain evidence="1 2">DSM 7216</strain>
    </source>
</reference>
<proteinExistence type="predicted"/>
<dbReference type="AlphaFoldDB" id="A0A256G3Q6"/>
<sequence length="51" mass="5963">MTILSTFCENNFTFTISRFSEIIFLVSYPINGNYRHQGGLEQKDRLKTIAF</sequence>
<comment type="caution">
    <text evidence="1">The sequence shown here is derived from an EMBL/GenBank/DDBJ whole genome shotgun (WGS) entry which is preliminary data.</text>
</comment>
<evidence type="ECO:0000313" key="2">
    <source>
        <dbReference type="Proteomes" id="UP000215590"/>
    </source>
</evidence>
<keyword evidence="2" id="KW-1185">Reference proteome</keyword>